<dbReference type="SMART" id="SM00216">
    <property type="entry name" value="VWD"/>
    <property type="match status" value="1"/>
</dbReference>
<dbReference type="InterPro" id="IPR036084">
    <property type="entry name" value="Ser_inhib-like_sf"/>
</dbReference>
<dbReference type="InterPro" id="IPR052749">
    <property type="entry name" value="Alpha-tectorin"/>
</dbReference>
<evidence type="ECO:0000256" key="2">
    <source>
        <dbReference type="ARBA" id="ARBA00023136"/>
    </source>
</evidence>
<keyword evidence="3" id="KW-1015">Disulfide bond</keyword>
<dbReference type="PROSITE" id="PS51233">
    <property type="entry name" value="VWFD"/>
    <property type="match status" value="2"/>
</dbReference>
<evidence type="ECO:0000256" key="3">
    <source>
        <dbReference type="ARBA" id="ARBA00023157"/>
    </source>
</evidence>
<dbReference type="Pfam" id="PF00094">
    <property type="entry name" value="VWD"/>
    <property type="match status" value="2"/>
</dbReference>
<accession>A0AAD3MTP3</accession>
<dbReference type="SUPFAM" id="SSF57567">
    <property type="entry name" value="Serine protease inhibitors"/>
    <property type="match status" value="1"/>
</dbReference>
<comment type="subcellular location">
    <subcellularLocation>
        <location evidence="1">Membrane</location>
    </subcellularLocation>
</comment>
<dbReference type="EMBL" id="BRZM01008295">
    <property type="protein sequence ID" value="GLD60023.1"/>
    <property type="molecule type" value="Genomic_DNA"/>
</dbReference>
<dbReference type="CDD" id="cd19941">
    <property type="entry name" value="TIL"/>
    <property type="match status" value="1"/>
</dbReference>
<dbReference type="GO" id="GO:0016020">
    <property type="term" value="C:membrane"/>
    <property type="evidence" value="ECO:0007669"/>
    <property type="project" value="UniProtKB-SubCell"/>
</dbReference>
<dbReference type="PROSITE" id="PS51220">
    <property type="entry name" value="NIDO"/>
    <property type="match status" value="1"/>
</dbReference>
<feature type="domain" description="NIDO" evidence="4">
    <location>
        <begin position="10"/>
        <end position="119"/>
    </location>
</feature>
<evidence type="ECO:0000259" key="5">
    <source>
        <dbReference type="PROSITE" id="PS51233"/>
    </source>
</evidence>
<name>A0AAD3MTP3_LATJO</name>
<dbReference type="Pfam" id="PF06119">
    <property type="entry name" value="NIDO"/>
    <property type="match status" value="1"/>
</dbReference>
<dbReference type="Pfam" id="PF01826">
    <property type="entry name" value="TIL"/>
    <property type="match status" value="1"/>
</dbReference>
<proteinExistence type="predicted"/>
<organism evidence="6 7">
    <name type="scientific">Lates japonicus</name>
    <name type="common">Japanese lates</name>
    <dbReference type="NCBI Taxonomy" id="270547"/>
    <lineage>
        <taxon>Eukaryota</taxon>
        <taxon>Metazoa</taxon>
        <taxon>Chordata</taxon>
        <taxon>Craniata</taxon>
        <taxon>Vertebrata</taxon>
        <taxon>Euteleostomi</taxon>
        <taxon>Actinopterygii</taxon>
        <taxon>Neopterygii</taxon>
        <taxon>Teleostei</taxon>
        <taxon>Neoteleostei</taxon>
        <taxon>Acanthomorphata</taxon>
        <taxon>Carangaria</taxon>
        <taxon>Carangaria incertae sedis</taxon>
        <taxon>Centropomidae</taxon>
        <taxon>Lates</taxon>
    </lineage>
</organism>
<dbReference type="InterPro" id="IPR001846">
    <property type="entry name" value="VWF_type-D"/>
</dbReference>
<sequence>MHGPRDFIAPFWTDLDNRGNGHVYYNQYTTGSVLQQATQDINAYFPGLNFNANWVFVATWYEVAYYPNSGTAGYDTINSAHHYTIPGSFSSTATGPNSNFRLGSNVNVPGRWAFRTDHGSRGCTFNGEPVQLGDSFWSDNTCTQKCTCTSLGMQCVRQPCSFSQICQPSAFQFSCQTVRRGTCTISGDPHYYTFDNTVFHFQGTCTYVLSEQCDGGLSYYRVEGKNEHRGSTHVSWTRLVKVFVHNETIELVKGQRGKAKVNGIFAATPFDLNNGTVQVYETGSSVVISTDFGLETVWPHFVRVTVPGTYSGSLGGLCGNYNGHSNDDFQTPNGIVVNSSQVFGDSWRKGSLSAHCAEEQTCPRNSHYELCGTTCPSTCPSLSFPFTCDTVCQEGCQCDDGFILNGNQCVPPTSCGCYHHGRYRQGGEQFWEGEECQRLCSCNGITGIVHCTPNSCGLQESCLVVGGEFGCHPNPHGTCYASGDPHYLTFDGKAYDFQGTCRYVLATVCNDTDGLHQFSVEAKNEPWNGLPVSITAEVFVNVGGYRVHISWERCGMVQVSC</sequence>
<dbReference type="Proteomes" id="UP001279410">
    <property type="component" value="Unassembled WGS sequence"/>
</dbReference>
<keyword evidence="2" id="KW-0472">Membrane</keyword>
<dbReference type="GO" id="GO:0007160">
    <property type="term" value="P:cell-matrix adhesion"/>
    <property type="evidence" value="ECO:0007669"/>
    <property type="project" value="InterPro"/>
</dbReference>
<feature type="domain" description="VWFD" evidence="5">
    <location>
        <begin position="477"/>
        <end position="561"/>
    </location>
</feature>
<reference evidence="6" key="1">
    <citation type="submission" date="2022-08" db="EMBL/GenBank/DDBJ databases">
        <title>Genome sequencing of akame (Lates japonicus).</title>
        <authorList>
            <person name="Hashiguchi Y."/>
            <person name="Takahashi H."/>
        </authorList>
    </citation>
    <scope>NUCLEOTIDE SEQUENCE</scope>
    <source>
        <strain evidence="6">Kochi</strain>
    </source>
</reference>
<dbReference type="InterPro" id="IPR003886">
    <property type="entry name" value="NIDO_dom"/>
</dbReference>
<comment type="caution">
    <text evidence="6">The sequence shown here is derived from an EMBL/GenBank/DDBJ whole genome shotgun (WGS) entry which is preliminary data.</text>
</comment>
<evidence type="ECO:0000256" key="1">
    <source>
        <dbReference type="ARBA" id="ARBA00004370"/>
    </source>
</evidence>
<evidence type="ECO:0000313" key="6">
    <source>
        <dbReference type="EMBL" id="GLD60023.1"/>
    </source>
</evidence>
<evidence type="ECO:0000259" key="4">
    <source>
        <dbReference type="PROSITE" id="PS51220"/>
    </source>
</evidence>
<keyword evidence="7" id="KW-1185">Reference proteome</keyword>
<dbReference type="FunFam" id="2.10.25.10:FF:000055">
    <property type="entry name" value="alpha-tectorin isoform X1"/>
    <property type="match status" value="1"/>
</dbReference>
<evidence type="ECO:0000313" key="7">
    <source>
        <dbReference type="Proteomes" id="UP001279410"/>
    </source>
</evidence>
<protein>
    <submittedName>
        <fullName evidence="6">IgGFc-binding protein-like protein</fullName>
    </submittedName>
</protein>
<dbReference type="AlphaFoldDB" id="A0AAD3MTP3"/>
<gene>
    <name evidence="6" type="ORF">AKAME5_002994100</name>
</gene>
<dbReference type="PANTHER" id="PTHR46160">
    <property type="entry name" value="ALPHA-TECTORIN-RELATED"/>
    <property type="match status" value="1"/>
</dbReference>
<dbReference type="Gene3D" id="2.10.25.10">
    <property type="entry name" value="Laminin"/>
    <property type="match status" value="1"/>
</dbReference>
<dbReference type="SMART" id="SM00539">
    <property type="entry name" value="NIDO"/>
    <property type="match status" value="1"/>
</dbReference>
<dbReference type="InterPro" id="IPR002919">
    <property type="entry name" value="TIL_dom"/>
</dbReference>
<dbReference type="PANTHER" id="PTHR46160:SF9">
    <property type="entry name" value="PROTEIN PRY2-RELATED"/>
    <property type="match status" value="1"/>
</dbReference>
<feature type="domain" description="VWFD" evidence="5">
    <location>
        <begin position="181"/>
        <end position="357"/>
    </location>
</feature>